<dbReference type="EMBL" id="JAVHNR010000001">
    <property type="protein sequence ID" value="KAK6357668.1"/>
    <property type="molecule type" value="Genomic_DNA"/>
</dbReference>
<feature type="region of interest" description="Disordered" evidence="1">
    <location>
        <begin position="1"/>
        <end position="25"/>
    </location>
</feature>
<dbReference type="AlphaFoldDB" id="A0AAN8MZQ3"/>
<feature type="region of interest" description="Disordered" evidence="1">
    <location>
        <begin position="46"/>
        <end position="194"/>
    </location>
</feature>
<organism evidence="2 3">
    <name type="scientific">Orbilia javanica</name>
    <dbReference type="NCBI Taxonomy" id="47235"/>
    <lineage>
        <taxon>Eukaryota</taxon>
        <taxon>Fungi</taxon>
        <taxon>Dikarya</taxon>
        <taxon>Ascomycota</taxon>
        <taxon>Pezizomycotina</taxon>
        <taxon>Orbiliomycetes</taxon>
        <taxon>Orbiliales</taxon>
        <taxon>Orbiliaceae</taxon>
        <taxon>Orbilia</taxon>
    </lineage>
</organism>
<feature type="region of interest" description="Disordered" evidence="1">
    <location>
        <begin position="206"/>
        <end position="269"/>
    </location>
</feature>
<evidence type="ECO:0000313" key="3">
    <source>
        <dbReference type="Proteomes" id="UP001313282"/>
    </source>
</evidence>
<gene>
    <name evidence="2" type="ORF">TWF718_001975</name>
</gene>
<comment type="caution">
    <text evidence="2">The sequence shown here is derived from an EMBL/GenBank/DDBJ whole genome shotgun (WGS) entry which is preliminary data.</text>
</comment>
<protein>
    <submittedName>
        <fullName evidence="2">Uncharacterized protein</fullName>
    </submittedName>
</protein>
<name>A0AAN8MZQ3_9PEZI</name>
<feature type="compositionally biased region" description="Basic and acidic residues" evidence="1">
    <location>
        <begin position="316"/>
        <end position="326"/>
    </location>
</feature>
<reference evidence="2 3" key="1">
    <citation type="submission" date="2019-10" db="EMBL/GenBank/DDBJ databases">
        <authorList>
            <person name="Palmer J.M."/>
        </authorList>
    </citation>
    <scope>NUCLEOTIDE SEQUENCE [LARGE SCALE GENOMIC DNA]</scope>
    <source>
        <strain evidence="2 3">TWF718</strain>
    </source>
</reference>
<feature type="region of interest" description="Disordered" evidence="1">
    <location>
        <begin position="316"/>
        <end position="342"/>
    </location>
</feature>
<feature type="compositionally biased region" description="Low complexity" evidence="1">
    <location>
        <begin position="239"/>
        <end position="248"/>
    </location>
</feature>
<accession>A0AAN8MZQ3</accession>
<keyword evidence="3" id="KW-1185">Reference proteome</keyword>
<sequence length="342" mass="39292">MPKRRSNEDLDFGSRSPSPCGYEYTEKPVCTEEDLKHIAACQESRIWDLQSIRPYNTKSSEEETRGNTGKRPRLGREHSPLLDPDAKRRPYPRKRAKPAARGKPHKPENTIGLRSTASDRSKKPPTSESSETAATRPLQPILKPSDNQTGAPKPNRRVSFSTEDQVVVFEQEDETPIKDASNQWKINRLPRRKDWEEEMADLSIDIPNPYEQYNSPNRYPHAQGKQGLQERDQHKFQESEGSGQASESSLKELGSQKSPDKQLKKPSHRHIYVNTNCGHEITDPMSCYCEDPDKVYESKLSNCQECRERRLEEERIEKAAPNKDGKPSNQGTWWNKLKKKKN</sequence>
<feature type="compositionally biased region" description="Basic residues" evidence="1">
    <location>
        <begin position="89"/>
        <end position="104"/>
    </location>
</feature>
<feature type="compositionally biased region" description="Polar residues" evidence="1">
    <location>
        <begin position="123"/>
        <end position="133"/>
    </location>
</feature>
<evidence type="ECO:0000313" key="2">
    <source>
        <dbReference type="EMBL" id="KAK6357668.1"/>
    </source>
</evidence>
<dbReference type="Proteomes" id="UP001313282">
    <property type="component" value="Unassembled WGS sequence"/>
</dbReference>
<evidence type="ECO:0000256" key="1">
    <source>
        <dbReference type="SAM" id="MobiDB-lite"/>
    </source>
</evidence>
<feature type="compositionally biased region" description="Basic and acidic residues" evidence="1">
    <location>
        <begin position="228"/>
        <end position="238"/>
    </location>
</feature>
<proteinExistence type="predicted"/>
<feature type="compositionally biased region" description="Basic and acidic residues" evidence="1">
    <location>
        <begin position="74"/>
        <end position="88"/>
    </location>
</feature>